<feature type="region of interest" description="Disordered" evidence="1">
    <location>
        <begin position="60"/>
        <end position="105"/>
    </location>
</feature>
<evidence type="ECO:0000256" key="1">
    <source>
        <dbReference type="SAM" id="MobiDB-lite"/>
    </source>
</evidence>
<name>A0A8H5T2N3_FUSHE</name>
<evidence type="ECO:0000313" key="3">
    <source>
        <dbReference type="Proteomes" id="UP000567885"/>
    </source>
</evidence>
<dbReference type="Proteomes" id="UP000567885">
    <property type="component" value="Unassembled WGS sequence"/>
</dbReference>
<dbReference type="EMBL" id="JAAGWQ010000173">
    <property type="protein sequence ID" value="KAF5661808.1"/>
    <property type="molecule type" value="Genomic_DNA"/>
</dbReference>
<dbReference type="InterPro" id="IPR011333">
    <property type="entry name" value="SKP1/BTB/POZ_sf"/>
</dbReference>
<accession>A0A8H5T2N3</accession>
<dbReference type="PANTHER" id="PTHR47843">
    <property type="entry name" value="BTB DOMAIN-CONTAINING PROTEIN-RELATED"/>
    <property type="match status" value="1"/>
</dbReference>
<organism evidence="2 3">
    <name type="scientific">Fusarium heterosporum</name>
    <dbReference type="NCBI Taxonomy" id="42747"/>
    <lineage>
        <taxon>Eukaryota</taxon>
        <taxon>Fungi</taxon>
        <taxon>Dikarya</taxon>
        <taxon>Ascomycota</taxon>
        <taxon>Pezizomycotina</taxon>
        <taxon>Sordariomycetes</taxon>
        <taxon>Hypocreomycetidae</taxon>
        <taxon>Hypocreales</taxon>
        <taxon>Nectriaceae</taxon>
        <taxon>Fusarium</taxon>
        <taxon>Fusarium heterosporum species complex</taxon>
    </lineage>
</organism>
<dbReference type="OrthoDB" id="9997739at2759"/>
<comment type="caution">
    <text evidence="2">The sequence shown here is derived from an EMBL/GenBank/DDBJ whole genome shotgun (WGS) entry which is preliminary data.</text>
</comment>
<keyword evidence="3" id="KW-1185">Reference proteome</keyword>
<dbReference type="AlphaFoldDB" id="A0A8H5T2N3"/>
<protein>
    <submittedName>
        <fullName evidence="2">BTB POZ fold</fullName>
    </submittedName>
</protein>
<evidence type="ECO:0000313" key="2">
    <source>
        <dbReference type="EMBL" id="KAF5661808.1"/>
    </source>
</evidence>
<dbReference type="Gene3D" id="3.30.710.10">
    <property type="entry name" value="Potassium Channel Kv1.1, Chain A"/>
    <property type="match status" value="1"/>
</dbReference>
<gene>
    <name evidence="2" type="ORF">FHETE_8272</name>
</gene>
<proteinExistence type="predicted"/>
<reference evidence="2 3" key="1">
    <citation type="submission" date="2020-05" db="EMBL/GenBank/DDBJ databases">
        <title>Identification and distribution of gene clusters putatively required for synthesis of sphingolipid metabolism inhibitors in phylogenetically diverse species of the filamentous fungus Fusarium.</title>
        <authorList>
            <person name="Kim H.-S."/>
            <person name="Busman M."/>
            <person name="Brown D.W."/>
            <person name="Divon H."/>
            <person name="Uhlig S."/>
            <person name="Proctor R.H."/>
        </authorList>
    </citation>
    <scope>NUCLEOTIDE SEQUENCE [LARGE SCALE GENOMIC DNA]</scope>
    <source>
        <strain evidence="2 3">NRRL 20693</strain>
    </source>
</reference>
<feature type="compositionally biased region" description="Basic and acidic residues" evidence="1">
    <location>
        <begin position="63"/>
        <end position="72"/>
    </location>
</feature>
<sequence>MASLSYGNVIQSELFKFIVGQEKREFFVHSSIIACQSEPLEKLVNGNMKEAIERWDYQAAQRQTREHVRPRDPSPPQSPFSFPEGPKIRKKKISSSWGGDPVQTKDKDLWSQFKRLYPDSVSDREPEENAPEDDLTNIFLSHAHLYIFADCYDISALKLLCLQKLQRTLETFTVHKEAIDDIVQLLRFCYENTLESDEMRNFKTWPAQ</sequence>